<dbReference type="Pfam" id="PF01636">
    <property type="entry name" value="APH"/>
    <property type="match status" value="1"/>
</dbReference>
<keyword evidence="1 8" id="KW-0028">Amino-acid biosynthesis</keyword>
<dbReference type="PANTHER" id="PTHR21064">
    <property type="entry name" value="AMINOGLYCOSIDE PHOSPHOTRANSFERASE DOMAIN-CONTAINING PROTEIN-RELATED"/>
    <property type="match status" value="1"/>
</dbReference>
<dbReference type="NCBIfam" id="NF003558">
    <property type="entry name" value="PRK05231.1"/>
    <property type="match status" value="1"/>
</dbReference>
<dbReference type="InterPro" id="IPR002575">
    <property type="entry name" value="Aminoglycoside_PTrfase"/>
</dbReference>
<comment type="pathway">
    <text evidence="8">Amino-acid biosynthesis; L-threonine biosynthesis; L-threonine from L-aspartate: step 4/5.</text>
</comment>
<evidence type="ECO:0000256" key="6">
    <source>
        <dbReference type="ARBA" id="ARBA00022840"/>
    </source>
</evidence>
<evidence type="ECO:0000256" key="8">
    <source>
        <dbReference type="HAMAP-Rule" id="MF_00301"/>
    </source>
</evidence>
<dbReference type="GO" id="GO:0004413">
    <property type="term" value="F:homoserine kinase activity"/>
    <property type="evidence" value="ECO:0007669"/>
    <property type="project" value="UniProtKB-EC"/>
</dbReference>
<feature type="domain" description="Aminoglycoside phosphotransferase" evidence="10">
    <location>
        <begin position="27"/>
        <end position="251"/>
    </location>
</feature>
<keyword evidence="2 8" id="KW-0808">Transferase</keyword>
<dbReference type="EC" id="2.7.1.39" evidence="8 9"/>
<name>A0ABS3GJX6_9NEIS</name>
<dbReference type="Gene3D" id="3.90.1200.10">
    <property type="match status" value="1"/>
</dbReference>
<keyword evidence="5 8" id="KW-0418">Kinase</keyword>
<evidence type="ECO:0000256" key="1">
    <source>
        <dbReference type="ARBA" id="ARBA00022605"/>
    </source>
</evidence>
<dbReference type="SUPFAM" id="SSF56112">
    <property type="entry name" value="Protein kinase-like (PK-like)"/>
    <property type="match status" value="1"/>
</dbReference>
<dbReference type="Proteomes" id="UP000664349">
    <property type="component" value="Unassembled WGS sequence"/>
</dbReference>
<evidence type="ECO:0000256" key="2">
    <source>
        <dbReference type="ARBA" id="ARBA00022679"/>
    </source>
</evidence>
<dbReference type="HAMAP" id="MF_00301">
    <property type="entry name" value="Homoser_kinase_2"/>
    <property type="match status" value="1"/>
</dbReference>
<keyword evidence="6 8" id="KW-0067">ATP-binding</keyword>
<dbReference type="CDD" id="cd05153">
    <property type="entry name" value="HomoserineK_II"/>
    <property type="match status" value="1"/>
</dbReference>
<evidence type="ECO:0000256" key="7">
    <source>
        <dbReference type="ARBA" id="ARBA00038240"/>
    </source>
</evidence>
<dbReference type="Gene3D" id="3.30.200.20">
    <property type="entry name" value="Phosphorylase Kinase, domain 1"/>
    <property type="match status" value="1"/>
</dbReference>
<evidence type="ECO:0000259" key="10">
    <source>
        <dbReference type="Pfam" id="PF01636"/>
    </source>
</evidence>
<protein>
    <recommendedName>
        <fullName evidence="8 9">Homoserine kinase</fullName>
        <shortName evidence="8">HK</shortName>
        <shortName evidence="8">HSK</shortName>
        <ecNumber evidence="8 9">2.7.1.39</ecNumber>
    </recommendedName>
</protein>
<gene>
    <name evidence="8 11" type="primary">thrB</name>
    <name evidence="11" type="ORF">J1C50_05950</name>
</gene>
<dbReference type="PANTHER" id="PTHR21064:SF6">
    <property type="entry name" value="AMINOGLYCOSIDE PHOSPHOTRANSFERASE DOMAIN-CONTAINING PROTEIN"/>
    <property type="match status" value="1"/>
</dbReference>
<evidence type="ECO:0000256" key="4">
    <source>
        <dbReference type="ARBA" id="ARBA00022741"/>
    </source>
</evidence>
<evidence type="ECO:0000256" key="3">
    <source>
        <dbReference type="ARBA" id="ARBA00022697"/>
    </source>
</evidence>
<sequence length="314" mass="35642">MSVYTTVSHDQMQEWLKRYTLGQLLDLQGIASGITNTNYFVTTTHGRYVLTLFEALKLQELPYYLTLMSHLARHGVACPAPVADNTDQFASMLAGKPACLVSCLDGADVAQPTPAQCRAVGEMLAQMHIAGATFPGKMANPRGPRWWSETARQVHPHMDEDSAALLREEVQFQDSHRFDHLPSGVIHADLFRDNVLLNGDRIAGFIDFYYACNDILLYDLAIAVNDWARNDEHNIDDERAAALLFGYQSERKLTSEEKKAWPLMLRAAALRFWVSRLQDLHFPTAGEMTYTKNPKIFQTVLETHRSRSEFWLQH</sequence>
<proteinExistence type="inferred from homology"/>
<reference evidence="11 12" key="1">
    <citation type="submission" date="2021-03" db="EMBL/GenBank/DDBJ databases">
        <title>First Case of infection caused by Chromobacterium haemolyticum derived from water in China.</title>
        <authorList>
            <person name="Chen J."/>
            <person name="Liu C."/>
        </authorList>
    </citation>
    <scope>NUCLEOTIDE SEQUENCE [LARGE SCALE GENOMIC DNA]</scope>
    <source>
        <strain evidence="11 12">WJ-5</strain>
    </source>
</reference>
<evidence type="ECO:0000256" key="5">
    <source>
        <dbReference type="ARBA" id="ARBA00022777"/>
    </source>
</evidence>
<comment type="similarity">
    <text evidence="7 8">Belongs to the pseudomonas-type ThrB family.</text>
</comment>
<dbReference type="InterPro" id="IPR005280">
    <property type="entry name" value="Homoserine_kinase_II"/>
</dbReference>
<evidence type="ECO:0000313" key="11">
    <source>
        <dbReference type="EMBL" id="MBO0415048.1"/>
    </source>
</evidence>
<keyword evidence="12" id="KW-1185">Reference proteome</keyword>
<evidence type="ECO:0000313" key="12">
    <source>
        <dbReference type="Proteomes" id="UP000664349"/>
    </source>
</evidence>
<dbReference type="NCBIfam" id="TIGR00938">
    <property type="entry name" value="thrB_alt"/>
    <property type="match status" value="1"/>
</dbReference>
<accession>A0ABS3GJX6</accession>
<dbReference type="RefSeq" id="WP_200122976.1">
    <property type="nucleotide sequence ID" value="NZ_JAEILV010000011.1"/>
</dbReference>
<comment type="caution">
    <text evidence="11">The sequence shown here is derived from an EMBL/GenBank/DDBJ whole genome shotgun (WGS) entry which is preliminary data.</text>
</comment>
<dbReference type="InterPro" id="IPR011009">
    <property type="entry name" value="Kinase-like_dom_sf"/>
</dbReference>
<dbReference type="EMBL" id="JAFLRD010000004">
    <property type="protein sequence ID" value="MBO0415048.1"/>
    <property type="molecule type" value="Genomic_DNA"/>
</dbReference>
<keyword evidence="3 8" id="KW-0791">Threonine biosynthesis</keyword>
<keyword evidence="4 8" id="KW-0547">Nucleotide-binding</keyword>
<organism evidence="11 12">
    <name type="scientific">Chromobacterium haemolyticum</name>
    <dbReference type="NCBI Taxonomy" id="394935"/>
    <lineage>
        <taxon>Bacteria</taxon>
        <taxon>Pseudomonadati</taxon>
        <taxon>Pseudomonadota</taxon>
        <taxon>Betaproteobacteria</taxon>
        <taxon>Neisseriales</taxon>
        <taxon>Chromobacteriaceae</taxon>
        <taxon>Chromobacterium</taxon>
    </lineage>
</organism>
<evidence type="ECO:0000256" key="9">
    <source>
        <dbReference type="NCBIfam" id="TIGR00938"/>
    </source>
</evidence>
<dbReference type="InterPro" id="IPR050249">
    <property type="entry name" value="Pseudomonas-type_ThrB"/>
</dbReference>
<comment type="catalytic activity">
    <reaction evidence="8">
        <text>L-homoserine + ATP = O-phospho-L-homoserine + ADP + H(+)</text>
        <dbReference type="Rhea" id="RHEA:13985"/>
        <dbReference type="ChEBI" id="CHEBI:15378"/>
        <dbReference type="ChEBI" id="CHEBI:30616"/>
        <dbReference type="ChEBI" id="CHEBI:57476"/>
        <dbReference type="ChEBI" id="CHEBI:57590"/>
        <dbReference type="ChEBI" id="CHEBI:456216"/>
        <dbReference type="EC" id="2.7.1.39"/>
    </reaction>
</comment>